<dbReference type="OrthoDB" id="9787933at2"/>
<dbReference type="EMBL" id="MPIN01000009">
    <property type="protein sequence ID" value="OJH36978.1"/>
    <property type="molecule type" value="Genomic_DNA"/>
</dbReference>
<evidence type="ECO:0000313" key="3">
    <source>
        <dbReference type="EMBL" id="OJH36978.1"/>
    </source>
</evidence>
<dbReference type="Gene3D" id="3.40.50.1820">
    <property type="entry name" value="alpha/beta hydrolase"/>
    <property type="match status" value="1"/>
</dbReference>
<evidence type="ECO:0000259" key="2">
    <source>
        <dbReference type="Pfam" id="PF01738"/>
    </source>
</evidence>
<feature type="signal peptide" evidence="1">
    <location>
        <begin position="1"/>
        <end position="18"/>
    </location>
</feature>
<keyword evidence="1" id="KW-0732">Signal</keyword>
<dbReference type="RefSeq" id="WP_071902126.1">
    <property type="nucleotide sequence ID" value="NZ_MPIN01000009.1"/>
</dbReference>
<proteinExistence type="predicted"/>
<dbReference type="InterPro" id="IPR002925">
    <property type="entry name" value="Dienelactn_hydro"/>
</dbReference>
<dbReference type="PANTHER" id="PTHR22946:SF4">
    <property type="entry name" value="ESTERASE FRSA"/>
    <property type="match status" value="1"/>
</dbReference>
<dbReference type="SUPFAM" id="SSF53474">
    <property type="entry name" value="alpha/beta-Hydrolases"/>
    <property type="match status" value="1"/>
</dbReference>
<feature type="domain" description="Dienelactone hydrolase" evidence="2">
    <location>
        <begin position="35"/>
        <end position="256"/>
    </location>
</feature>
<dbReference type="AlphaFoldDB" id="A0A1L9B402"/>
<sequence>MKRVLGVLAGLLALTATAKPVQKPVVYELEGTKFEGVLVYDDAVKTPRPGLVLVPNWLGVNDPNVKQAVQVAGKQYVIFVADLYGQAVRPKNTDEAAKAAGTVKGDRNLLRARVNKALDVLRTEGKAVKLDAKKLGAIGFCLGGTAALELARSGAPVAGVVSFHGGLDAPLPAAEGSITAKVLALHGAEDPFVPPAEVKGFEEEMRKAKADWELVSYGGAVHSFTDVDANAPGQFQYNAKVARRAYLAMNNFFAEAFAK</sequence>
<comment type="caution">
    <text evidence="3">The sequence shown here is derived from an EMBL/GenBank/DDBJ whole genome shotgun (WGS) entry which is preliminary data.</text>
</comment>
<evidence type="ECO:0000313" key="4">
    <source>
        <dbReference type="Proteomes" id="UP000182229"/>
    </source>
</evidence>
<dbReference type="Proteomes" id="UP000182229">
    <property type="component" value="Unassembled WGS sequence"/>
</dbReference>
<dbReference type="InterPro" id="IPR029058">
    <property type="entry name" value="AB_hydrolase_fold"/>
</dbReference>
<reference evidence="4" key="1">
    <citation type="submission" date="2016-11" db="EMBL/GenBank/DDBJ databases">
        <authorList>
            <person name="Shukria A."/>
            <person name="Stevens D.C."/>
        </authorList>
    </citation>
    <scope>NUCLEOTIDE SEQUENCE [LARGE SCALE GENOMIC DNA]</scope>
    <source>
        <strain evidence="4">Cbfe23</strain>
    </source>
</reference>
<dbReference type="PANTHER" id="PTHR22946">
    <property type="entry name" value="DIENELACTONE HYDROLASE DOMAIN-CONTAINING PROTEIN-RELATED"/>
    <property type="match status" value="1"/>
</dbReference>
<dbReference type="GO" id="GO:0016787">
    <property type="term" value="F:hydrolase activity"/>
    <property type="evidence" value="ECO:0007669"/>
    <property type="project" value="UniProtKB-KW"/>
</dbReference>
<organism evidence="3 4">
    <name type="scientific">Cystobacter ferrugineus</name>
    <dbReference type="NCBI Taxonomy" id="83449"/>
    <lineage>
        <taxon>Bacteria</taxon>
        <taxon>Pseudomonadati</taxon>
        <taxon>Myxococcota</taxon>
        <taxon>Myxococcia</taxon>
        <taxon>Myxococcales</taxon>
        <taxon>Cystobacterineae</taxon>
        <taxon>Archangiaceae</taxon>
        <taxon>Cystobacter</taxon>
    </lineage>
</organism>
<dbReference type="STRING" id="83449.BON30_31310"/>
<dbReference type="Pfam" id="PF01738">
    <property type="entry name" value="DLH"/>
    <property type="match status" value="1"/>
</dbReference>
<name>A0A1L9B402_9BACT</name>
<accession>A0A1L9B402</accession>
<feature type="chain" id="PRO_5012882971" evidence="1">
    <location>
        <begin position="19"/>
        <end position="259"/>
    </location>
</feature>
<protein>
    <submittedName>
        <fullName evidence="3">Dienelactone hydrolase</fullName>
    </submittedName>
</protein>
<keyword evidence="3" id="KW-0378">Hydrolase</keyword>
<gene>
    <name evidence="3" type="ORF">BON30_31310</name>
</gene>
<reference evidence="3 4" key="2">
    <citation type="submission" date="2016-12" db="EMBL/GenBank/DDBJ databases">
        <title>Draft Genome Sequence of Cystobacter ferrugineus Strain Cbfe23.</title>
        <authorList>
            <person name="Akbar S."/>
            <person name="Dowd S.E."/>
            <person name="Stevens D.C."/>
        </authorList>
    </citation>
    <scope>NUCLEOTIDE SEQUENCE [LARGE SCALE GENOMIC DNA]</scope>
    <source>
        <strain evidence="3 4">Cbfe23</strain>
    </source>
</reference>
<dbReference type="InterPro" id="IPR050261">
    <property type="entry name" value="FrsA_esterase"/>
</dbReference>
<evidence type="ECO:0000256" key="1">
    <source>
        <dbReference type="SAM" id="SignalP"/>
    </source>
</evidence>
<keyword evidence="4" id="KW-1185">Reference proteome</keyword>